<feature type="signal peptide" evidence="1">
    <location>
        <begin position="1"/>
        <end position="21"/>
    </location>
</feature>
<dbReference type="EMBL" id="JACWEZ010000008">
    <property type="protein sequence ID" value="MBD1223609.1"/>
    <property type="molecule type" value="Genomic_DNA"/>
</dbReference>
<dbReference type="RefSeq" id="WP_060681338.1">
    <property type="nucleotide sequence ID" value="NZ_CP090006.1"/>
</dbReference>
<dbReference type="PIRSF" id="PIRSF012509">
    <property type="entry name" value="CamS"/>
    <property type="match status" value="1"/>
</dbReference>
<evidence type="ECO:0000256" key="1">
    <source>
        <dbReference type="SAM" id="SignalP"/>
    </source>
</evidence>
<keyword evidence="1" id="KW-0732">Signal</keyword>
<evidence type="ECO:0000313" key="3">
    <source>
        <dbReference type="Proteomes" id="UP000621631"/>
    </source>
</evidence>
<sequence length="415" mass="47960">MKKISLLLLSSLLLITSCAQNNTEEEVVQEDKQEEQTSIVPSYQLSDENYKMILPYEPSQARGVITNQVGNRLDIDEMEEGLRRHSKEVFSPKDYLFQEGQFLEKDLLYDWLSRDLTKKQFDEALEAAIDKRKKDKQPVSDQWLAYKKEELRRGLNPPIKDMTDEMKTKEKKELQVNSPKYVTHVLEQNFLKKKEDKSVEVAGMSIGIAMKSVYRYQTETGGAYYYRDIPKKEMLEKGNEVAQTILERIRGMEGAKNIPIMIAIYREEDQSSPVPGNFVAKTVVDAGKEKIGDWESIKEENILFPSDEGKKKYFDDHEIVTSFGNEIASYFPNYVGVIGKGFYINEELQKLTLEIPIEFYGKGEVIGFTQFAYGLVKEMFSDYYDLEVKVTSSDRMESVIYRKAGSDKPTIHFFH</sequence>
<protein>
    <submittedName>
        <fullName evidence="2">CamS family sex pheromone protein</fullName>
    </submittedName>
</protein>
<dbReference type="CDD" id="cd13440">
    <property type="entry name" value="CamS_repeat_2"/>
    <property type="match status" value="1"/>
</dbReference>
<dbReference type="PROSITE" id="PS51257">
    <property type="entry name" value="PROKAR_LIPOPROTEIN"/>
    <property type="match status" value="1"/>
</dbReference>
<organism evidence="2 3">
    <name type="scientific">Virgibacillus halodenitrificans</name>
    <name type="common">Bacillus halodenitrificans</name>
    <dbReference type="NCBI Taxonomy" id="1482"/>
    <lineage>
        <taxon>Bacteria</taxon>
        <taxon>Bacillati</taxon>
        <taxon>Bacillota</taxon>
        <taxon>Bacilli</taxon>
        <taxon>Bacillales</taxon>
        <taxon>Bacillaceae</taxon>
        <taxon>Virgibacillus</taxon>
    </lineage>
</organism>
<dbReference type="Proteomes" id="UP000621631">
    <property type="component" value="Unassembled WGS sequence"/>
</dbReference>
<comment type="caution">
    <text evidence="2">The sequence shown here is derived from an EMBL/GenBank/DDBJ whole genome shotgun (WGS) entry which is preliminary data.</text>
</comment>
<evidence type="ECO:0000313" key="2">
    <source>
        <dbReference type="EMBL" id="MBD1223609.1"/>
    </source>
</evidence>
<feature type="chain" id="PRO_5045046612" evidence="1">
    <location>
        <begin position="22"/>
        <end position="415"/>
    </location>
</feature>
<dbReference type="InterPro" id="IPR011426">
    <property type="entry name" value="CamS"/>
</dbReference>
<proteinExistence type="predicted"/>
<dbReference type="Pfam" id="PF07537">
    <property type="entry name" value="CamS"/>
    <property type="match status" value="1"/>
</dbReference>
<name>A0ABR7VT24_VIRHA</name>
<keyword evidence="3" id="KW-1185">Reference proteome</keyword>
<accession>A0ABR7VT24</accession>
<gene>
    <name evidence="2" type="ORF">IC602_13465</name>
</gene>
<dbReference type="CDD" id="cd13441">
    <property type="entry name" value="CamS_repeat_1"/>
    <property type="match status" value="1"/>
</dbReference>
<dbReference type="Gene3D" id="3.10.570.10">
    <property type="entry name" value="sex pheromone staph- cam373 precursor domain"/>
    <property type="match status" value="1"/>
</dbReference>
<reference evidence="2 3" key="1">
    <citation type="submission" date="2020-09" db="EMBL/GenBank/DDBJ databases">
        <title>Draft Genome Sequences of Oil-Oxidizing Bacteria Halomonas titanicae, Marinobacter lutaoensis, and Virgibacillus halodenitrificans Isolated from Highly Saline Environments.</title>
        <authorList>
            <person name="Grouzdev D.S."/>
            <person name="Sokolova D.S."/>
            <person name="Semenova E.M."/>
            <person name="Borzenkov I.A."/>
            <person name="Bidzhieva S.K."/>
            <person name="Poltaraus A.B."/>
            <person name="Nazina T.N."/>
        </authorList>
    </citation>
    <scope>NUCLEOTIDE SEQUENCE [LARGE SCALE GENOMIC DNA]</scope>
    <source>
        <strain evidence="2 3">VKM B-3472D</strain>
    </source>
</reference>